<dbReference type="RefSeq" id="WP_319806375.1">
    <property type="nucleotide sequence ID" value="NZ_CP107052.1"/>
</dbReference>
<evidence type="ECO:0000313" key="2">
    <source>
        <dbReference type="Proteomes" id="UP001163831"/>
    </source>
</evidence>
<reference evidence="1" key="1">
    <citation type="submission" date="2022-10" db="EMBL/GenBank/DDBJ databases">
        <title>Candidatus Kirkpatrella diaphorinas gen. nov., sp. nov., an uncultured endosymbiont identified in a population of Diaphorina citri from Hawaii.</title>
        <authorList>
            <person name="Henry E.M."/>
            <person name="Carlson C.R."/>
            <person name="Kuo Y.-W."/>
        </authorList>
    </citation>
    <scope>NUCLEOTIDE SEQUENCE</scope>
    <source>
        <strain evidence="1">CADCRV1</strain>
    </source>
</reference>
<keyword evidence="2" id="KW-1185">Reference proteome</keyword>
<proteinExistence type="predicted"/>
<accession>A0ABY6GH05</accession>
<organism evidence="1 2">
    <name type="scientific">Candidatus Kirkpatrickella diaphorinae</name>
    <dbReference type="NCBI Taxonomy" id="2984322"/>
    <lineage>
        <taxon>Bacteria</taxon>
        <taxon>Pseudomonadati</taxon>
        <taxon>Pseudomonadota</taxon>
        <taxon>Alphaproteobacteria</taxon>
        <taxon>Acetobacterales</taxon>
        <taxon>Acetobacteraceae</taxon>
        <taxon>Candidatus Kirkpatrickella</taxon>
    </lineage>
</organism>
<dbReference type="Proteomes" id="UP001163831">
    <property type="component" value="Chromosome"/>
</dbReference>
<protein>
    <recommendedName>
        <fullName evidence="3">Transcriptional regulator</fullName>
    </recommendedName>
</protein>
<gene>
    <name evidence="1" type="ORF">N5W20_06635</name>
</gene>
<dbReference type="EMBL" id="CP107052">
    <property type="protein sequence ID" value="UYH50786.1"/>
    <property type="molecule type" value="Genomic_DNA"/>
</dbReference>
<name>A0ABY6GH05_9PROT</name>
<evidence type="ECO:0000313" key="1">
    <source>
        <dbReference type="EMBL" id="UYH50786.1"/>
    </source>
</evidence>
<sequence>MRDGGKLRRGAGPTPFKSAAHTLIILRLIALEEGSTISADRLAF</sequence>
<evidence type="ECO:0008006" key="3">
    <source>
        <dbReference type="Google" id="ProtNLM"/>
    </source>
</evidence>